<comment type="caution">
    <text evidence="2">The sequence shown here is derived from an EMBL/GenBank/DDBJ whole genome shotgun (WGS) entry which is preliminary data.</text>
</comment>
<dbReference type="EMBL" id="SHLC01000001">
    <property type="protein sequence ID" value="RZU67070.1"/>
    <property type="molecule type" value="Genomic_DNA"/>
</dbReference>
<dbReference type="AlphaFoldDB" id="A0A4Q8AQQ9"/>
<keyword evidence="1" id="KW-0472">Membrane</keyword>
<dbReference type="NCBIfam" id="TIGR01167">
    <property type="entry name" value="LPXTG_anchor"/>
    <property type="match status" value="1"/>
</dbReference>
<evidence type="ECO:0000313" key="3">
    <source>
        <dbReference type="Proteomes" id="UP000291483"/>
    </source>
</evidence>
<keyword evidence="1" id="KW-1133">Transmembrane helix</keyword>
<evidence type="ECO:0000256" key="1">
    <source>
        <dbReference type="SAM" id="Phobius"/>
    </source>
</evidence>
<accession>A0A4Q8AQQ9</accession>
<protein>
    <submittedName>
        <fullName evidence="2">LPXTG-motif cell wall-anchored protein</fullName>
    </submittedName>
</protein>
<name>A0A4Q8AQQ9_9MICO</name>
<proteinExistence type="predicted"/>
<sequence>MTTQTRERMPLRGRRAAAGVATSTMVGGVLLGALFGVALIGSAPSAAWAASDCDRDWSVTQSDGAPINSSTMFADALVAPGASLDGEFLVTTGRDIRGPLDLRAVRSDTAPALDAALERDIRITLSGSSRAVTMQLQELLDASDPVRVIDTLTPGAHSIGITVELPFGSTNATQFSELPFQLMVTVSDQQTVIGAAPAECIDLPSGGSGGSGGLASTGAQTAPMIAWAAALGGVGLAIVVASRRKRPERETEPQTRDS</sequence>
<evidence type="ECO:0000313" key="2">
    <source>
        <dbReference type="EMBL" id="RZU67070.1"/>
    </source>
</evidence>
<dbReference type="OrthoDB" id="5119863at2"/>
<reference evidence="2 3" key="1">
    <citation type="submission" date="2019-02" db="EMBL/GenBank/DDBJ databases">
        <title>Sequencing the genomes of 1000 actinobacteria strains.</title>
        <authorList>
            <person name="Klenk H.-P."/>
        </authorList>
    </citation>
    <scope>NUCLEOTIDE SEQUENCE [LARGE SCALE GENOMIC DNA]</scope>
    <source>
        <strain evidence="2 3">DSM 18319</strain>
    </source>
</reference>
<dbReference type="Proteomes" id="UP000291483">
    <property type="component" value="Unassembled WGS sequence"/>
</dbReference>
<dbReference type="RefSeq" id="WP_130507167.1">
    <property type="nucleotide sequence ID" value="NZ_SHLC01000001.1"/>
</dbReference>
<gene>
    <name evidence="2" type="ORF">EV379_3447</name>
</gene>
<keyword evidence="3" id="KW-1185">Reference proteome</keyword>
<keyword evidence="1" id="KW-0812">Transmembrane</keyword>
<organism evidence="2 3">
    <name type="scientific">Microterricola gilva</name>
    <dbReference type="NCBI Taxonomy" id="393267"/>
    <lineage>
        <taxon>Bacteria</taxon>
        <taxon>Bacillati</taxon>
        <taxon>Actinomycetota</taxon>
        <taxon>Actinomycetes</taxon>
        <taxon>Micrococcales</taxon>
        <taxon>Microbacteriaceae</taxon>
        <taxon>Microterricola</taxon>
    </lineage>
</organism>
<feature type="transmembrane region" description="Helical" evidence="1">
    <location>
        <begin position="224"/>
        <end position="241"/>
    </location>
</feature>